<reference evidence="10" key="1">
    <citation type="submission" date="2016-12" db="EMBL/GenBank/DDBJ databases">
        <title>An insight into the sialome and mialome of the sand fly, Nyssomyia neivai.</title>
        <authorList>
            <person name="Sebastian V."/>
            <person name="Goulart T.M."/>
            <person name="Oliveira W."/>
            <person name="Calvo E."/>
            <person name="Oliveira L.F."/>
            <person name="Pinto M.C."/>
            <person name="Rosselino A.M."/>
            <person name="Ribeiro J.M."/>
        </authorList>
    </citation>
    <scope>NUCLEOTIDE SEQUENCE</scope>
</reference>
<name>A0A1L8D6T6_9DIPT</name>
<feature type="domain" description="Cadherin" evidence="9">
    <location>
        <begin position="678"/>
        <end position="776"/>
    </location>
</feature>
<dbReference type="Pfam" id="PF00028">
    <property type="entry name" value="Cadherin"/>
    <property type="match status" value="1"/>
</dbReference>
<feature type="region of interest" description="Disordered" evidence="6">
    <location>
        <begin position="989"/>
        <end position="1008"/>
    </location>
</feature>
<dbReference type="EMBL" id="GFDF01011926">
    <property type="protein sequence ID" value="JAV02158.1"/>
    <property type="molecule type" value="Transcribed_RNA"/>
</dbReference>
<dbReference type="PANTHER" id="PTHR24028:SF328">
    <property type="entry name" value="CADHERIN-3"/>
    <property type="match status" value="1"/>
</dbReference>
<feature type="region of interest" description="Disordered" evidence="6">
    <location>
        <begin position="953"/>
        <end position="976"/>
    </location>
</feature>
<accession>A0A1L8D6T6</accession>
<keyword evidence="8" id="KW-0732">Signal</keyword>
<dbReference type="InterPro" id="IPR015919">
    <property type="entry name" value="Cadherin-like_sf"/>
</dbReference>
<dbReference type="AlphaFoldDB" id="A0A1L8D6T6"/>
<dbReference type="GO" id="GO:0007156">
    <property type="term" value="P:homophilic cell adhesion via plasma membrane adhesion molecules"/>
    <property type="evidence" value="ECO:0007669"/>
    <property type="project" value="InterPro"/>
</dbReference>
<sequence length="1008" mass="112842">MIFKDKSVVVNRIVKWVLLIYLCLLHVQHISGQRCVITDVDQDSFISLPMIAIGQPSTLATYNMESTVNIINITNNADSGKIFINADYNADIEALTLFTTDEFPNYAEYEERTSIIVTISFTCLSFTRDITFSQPLQVSNDHDPEFLQPIYEFKIPLPLPANFDLTVFQEIAARDIDIGANGVTFTAESDFITVGTSPDSREPKTYYATMITKTQILSIVHSIAFEITATDIGGRSSTVAVYIESDGENTFIMRPIFERALYTGFINEDLSLTMSSSVILDTDTYSEEEVVFSLQGEDSSFFTYTNIQNVINIGLQDGITEEALDEKNFLQFLVVATRPGVEEGSTVVLIDLQKTCPEVTLPTTQEPVTCPEVTCPTFPTDGPTEPTEPTEPPPVTPTQPTLPPPELCPDPEGPVFQEDFYTYRIFYGQLGNIGVVTATHPDESPLDVIEYSLNFKDDSLAEKISIDSSTGQMSILDQLIPEVYGFEVFASILVDGDRKVGRALVTVIVEANEQCSETPVETSLMVRRLKENAEHEIMSSLIGNCEFYILGFLPNDQEYFYIENQFLRSIEFDRESEIFADMEIPQFQISLKLECPETRRKRSVSWLASISQPRDLEGPKEYAFTNDIPHASTVTVINVIVDDENDNKPEIIFPTAATGLTFGYPEPSLAEKLLLSNVLQVRAIDRDVGENANIKFALHETNSHFTIDSETGIIYPKRNALASSTLANLRVIATDRVEDEGTLQGANVNIAIHRLSFENIAVVSVEDVSLSAADAVRQSIHNVSDARIIILHSTNIPSAKESSILRQNSDTVDMKFLVYGFTSERLLNTLQIEQRLNDITEKYDAKTSPLEEVISYIGEEENVTGYIIGISVLSACLLAVFIAAFWGWWKWIRPYEYKTMENESIASDDNGLNPDFDKKSVLEGNIPEPMRLSETYNDPERLSPTVYPIIENGTVEKGEVQDEPKPVSPPKERRKSIVTFNEDVERIEIVTEVPPDTQSESEKEVYKF</sequence>
<feature type="signal peptide" evidence="8">
    <location>
        <begin position="1"/>
        <end position="32"/>
    </location>
</feature>
<dbReference type="Gene3D" id="2.60.40.60">
    <property type="entry name" value="Cadherins"/>
    <property type="match status" value="3"/>
</dbReference>
<feature type="compositionally biased region" description="Pro residues" evidence="6">
    <location>
        <begin position="389"/>
        <end position="411"/>
    </location>
</feature>
<feature type="region of interest" description="Disordered" evidence="6">
    <location>
        <begin position="377"/>
        <end position="411"/>
    </location>
</feature>
<keyword evidence="2 7" id="KW-0812">Transmembrane</keyword>
<dbReference type="PANTHER" id="PTHR24028">
    <property type="entry name" value="CADHERIN-87A"/>
    <property type="match status" value="1"/>
</dbReference>
<keyword evidence="7" id="KW-0472">Membrane</keyword>
<keyword evidence="3 7" id="KW-1133">Transmembrane helix</keyword>
<dbReference type="CDD" id="cd11304">
    <property type="entry name" value="Cadherin_repeat"/>
    <property type="match status" value="2"/>
</dbReference>
<comment type="subcellular location">
    <subcellularLocation>
        <location evidence="1">Membrane</location>
        <topology evidence="1">Single-pass membrane protein</topology>
    </subcellularLocation>
</comment>
<feature type="compositionally biased region" description="Basic and acidic residues" evidence="6">
    <location>
        <begin position="954"/>
        <end position="965"/>
    </location>
</feature>
<evidence type="ECO:0000259" key="9">
    <source>
        <dbReference type="PROSITE" id="PS50268"/>
    </source>
</evidence>
<evidence type="ECO:0000256" key="2">
    <source>
        <dbReference type="ARBA" id="ARBA00022692"/>
    </source>
</evidence>
<feature type="chain" id="PRO_5013176999" description="Cadherin domain-containing protein" evidence="8">
    <location>
        <begin position="33"/>
        <end position="1008"/>
    </location>
</feature>
<evidence type="ECO:0000256" key="4">
    <source>
        <dbReference type="ARBA" id="ARBA00023180"/>
    </source>
</evidence>
<evidence type="ECO:0000256" key="1">
    <source>
        <dbReference type="ARBA" id="ARBA00004167"/>
    </source>
</evidence>
<dbReference type="PROSITE" id="PS50268">
    <property type="entry name" value="CADHERIN_2"/>
    <property type="match status" value="1"/>
</dbReference>
<dbReference type="GO" id="GO:0005886">
    <property type="term" value="C:plasma membrane"/>
    <property type="evidence" value="ECO:0007669"/>
    <property type="project" value="TreeGrafter"/>
</dbReference>
<keyword evidence="5" id="KW-0106">Calcium</keyword>
<evidence type="ECO:0000256" key="8">
    <source>
        <dbReference type="SAM" id="SignalP"/>
    </source>
</evidence>
<evidence type="ECO:0000256" key="3">
    <source>
        <dbReference type="ARBA" id="ARBA00022989"/>
    </source>
</evidence>
<dbReference type="SUPFAM" id="SSF49313">
    <property type="entry name" value="Cadherin-like"/>
    <property type="match status" value="3"/>
</dbReference>
<evidence type="ECO:0000256" key="6">
    <source>
        <dbReference type="SAM" id="MobiDB-lite"/>
    </source>
</evidence>
<evidence type="ECO:0000256" key="5">
    <source>
        <dbReference type="PROSITE-ProRule" id="PRU00043"/>
    </source>
</evidence>
<feature type="compositionally biased region" description="Low complexity" evidence="6">
    <location>
        <begin position="377"/>
        <end position="387"/>
    </location>
</feature>
<dbReference type="InterPro" id="IPR050174">
    <property type="entry name" value="Protocadherin/Cadherin-CA"/>
</dbReference>
<keyword evidence="4" id="KW-0325">Glycoprotein</keyword>
<organism evidence="10">
    <name type="scientific">Nyssomyia neivai</name>
    <dbReference type="NCBI Taxonomy" id="330878"/>
    <lineage>
        <taxon>Eukaryota</taxon>
        <taxon>Metazoa</taxon>
        <taxon>Ecdysozoa</taxon>
        <taxon>Arthropoda</taxon>
        <taxon>Hexapoda</taxon>
        <taxon>Insecta</taxon>
        <taxon>Pterygota</taxon>
        <taxon>Neoptera</taxon>
        <taxon>Endopterygota</taxon>
        <taxon>Diptera</taxon>
        <taxon>Nematocera</taxon>
        <taxon>Psychodoidea</taxon>
        <taxon>Psychodidae</taxon>
        <taxon>Nyssomyia</taxon>
    </lineage>
</organism>
<evidence type="ECO:0000256" key="7">
    <source>
        <dbReference type="SAM" id="Phobius"/>
    </source>
</evidence>
<dbReference type="GO" id="GO:0005509">
    <property type="term" value="F:calcium ion binding"/>
    <property type="evidence" value="ECO:0007669"/>
    <property type="project" value="UniProtKB-UniRule"/>
</dbReference>
<proteinExistence type="predicted"/>
<evidence type="ECO:0000313" key="10">
    <source>
        <dbReference type="EMBL" id="JAV02158.1"/>
    </source>
</evidence>
<dbReference type="InterPro" id="IPR002126">
    <property type="entry name" value="Cadherin-like_dom"/>
</dbReference>
<protein>
    <recommendedName>
        <fullName evidence="9">Cadherin domain-containing protein</fullName>
    </recommendedName>
</protein>
<feature type="transmembrane region" description="Helical" evidence="7">
    <location>
        <begin position="866"/>
        <end position="889"/>
    </location>
</feature>